<dbReference type="EMBL" id="PGFH01000001">
    <property type="protein sequence ID" value="PJJ82627.1"/>
    <property type="molecule type" value="Genomic_DNA"/>
</dbReference>
<protein>
    <submittedName>
        <fullName evidence="1">Uncharacterized protein</fullName>
    </submittedName>
</protein>
<comment type="caution">
    <text evidence="1">The sequence shown here is derived from an EMBL/GenBank/DDBJ whole genome shotgun (WGS) entry which is preliminary data.</text>
</comment>
<organism evidence="1 2">
    <name type="scientific">Salinibacterium amurskyense</name>
    <dbReference type="NCBI Taxonomy" id="205941"/>
    <lineage>
        <taxon>Bacteria</taxon>
        <taxon>Bacillati</taxon>
        <taxon>Actinomycetota</taxon>
        <taxon>Actinomycetes</taxon>
        <taxon>Micrococcales</taxon>
        <taxon>Microbacteriaceae</taxon>
        <taxon>Salinibacterium</taxon>
    </lineage>
</organism>
<name>A0A2M9DA72_9MICO</name>
<gene>
    <name evidence="1" type="ORF">CLV85_1830</name>
</gene>
<sequence length="52" mass="5821">MSMDDESPVDGLMSRLSLIEDQPLETRAAAFTQIHDQLQQQLEGKDAFSRNG</sequence>
<reference evidence="1 2" key="1">
    <citation type="submission" date="2017-11" db="EMBL/GenBank/DDBJ databases">
        <title>Genomic Encyclopedia of Archaeal and Bacterial Type Strains, Phase II (KMG-II): From Individual Species to Whole Genera.</title>
        <authorList>
            <person name="Goeker M."/>
        </authorList>
    </citation>
    <scope>NUCLEOTIDE SEQUENCE [LARGE SCALE GENOMIC DNA]</scope>
    <source>
        <strain evidence="1 2">DSM 16400</strain>
    </source>
</reference>
<evidence type="ECO:0000313" key="1">
    <source>
        <dbReference type="EMBL" id="PJJ82627.1"/>
    </source>
</evidence>
<dbReference type="Proteomes" id="UP000231742">
    <property type="component" value="Unassembled WGS sequence"/>
</dbReference>
<keyword evidence="2" id="KW-1185">Reference proteome</keyword>
<evidence type="ECO:0000313" key="2">
    <source>
        <dbReference type="Proteomes" id="UP000231742"/>
    </source>
</evidence>
<accession>A0A2M9DA72</accession>
<dbReference type="AlphaFoldDB" id="A0A2M9DA72"/>
<proteinExistence type="predicted"/>